<reference evidence="2 3" key="1">
    <citation type="submission" date="2020-01" db="EMBL/GenBank/DDBJ databases">
        <title>Investigation of new actinobacteria for the biodesulphurisation of diesel fuel.</title>
        <authorList>
            <person name="Athi Narayanan S.M."/>
        </authorList>
    </citation>
    <scope>NUCLEOTIDE SEQUENCE [LARGE SCALE GENOMIC DNA]</scope>
    <source>
        <strain evidence="2 3">213E</strain>
    </source>
</reference>
<feature type="transmembrane region" description="Helical" evidence="1">
    <location>
        <begin position="80"/>
        <end position="104"/>
    </location>
</feature>
<feature type="transmembrane region" description="Helical" evidence="1">
    <location>
        <begin position="201"/>
        <end position="221"/>
    </location>
</feature>
<feature type="transmembrane region" description="Helical" evidence="1">
    <location>
        <begin position="227"/>
        <end position="249"/>
    </location>
</feature>
<evidence type="ECO:0000313" key="3">
    <source>
        <dbReference type="Proteomes" id="UP000466307"/>
    </source>
</evidence>
<evidence type="ECO:0000256" key="1">
    <source>
        <dbReference type="SAM" id="Phobius"/>
    </source>
</evidence>
<comment type="caution">
    <text evidence="2">The sequence shown here is derived from an EMBL/GenBank/DDBJ whole genome shotgun (WGS) entry which is preliminary data.</text>
</comment>
<organism evidence="2 3">
    <name type="scientific">Gordonia desulfuricans</name>
    <dbReference type="NCBI Taxonomy" id="89051"/>
    <lineage>
        <taxon>Bacteria</taxon>
        <taxon>Bacillati</taxon>
        <taxon>Actinomycetota</taxon>
        <taxon>Actinomycetes</taxon>
        <taxon>Mycobacteriales</taxon>
        <taxon>Gordoniaceae</taxon>
        <taxon>Gordonia</taxon>
    </lineage>
</organism>
<protein>
    <recommendedName>
        <fullName evidence="4">DMT family transporter</fullName>
    </recommendedName>
</protein>
<dbReference type="Proteomes" id="UP000466307">
    <property type="component" value="Unassembled WGS sequence"/>
</dbReference>
<proteinExistence type="predicted"/>
<feature type="transmembrane region" description="Helical" evidence="1">
    <location>
        <begin position="164"/>
        <end position="189"/>
    </location>
</feature>
<dbReference type="InterPro" id="IPR037185">
    <property type="entry name" value="EmrE-like"/>
</dbReference>
<feature type="transmembrane region" description="Helical" evidence="1">
    <location>
        <begin position="261"/>
        <end position="281"/>
    </location>
</feature>
<dbReference type="EMBL" id="JAADZU010000074">
    <property type="protein sequence ID" value="NDK91589.1"/>
    <property type="molecule type" value="Genomic_DNA"/>
</dbReference>
<dbReference type="AlphaFoldDB" id="A0A7K3LTN1"/>
<name>A0A7K3LTN1_9ACTN</name>
<keyword evidence="1" id="KW-0472">Membrane</keyword>
<gene>
    <name evidence="2" type="ORF">GYA93_18690</name>
</gene>
<keyword evidence="1" id="KW-1133">Transmembrane helix</keyword>
<feature type="transmembrane region" description="Helical" evidence="1">
    <location>
        <begin position="110"/>
        <end position="128"/>
    </location>
</feature>
<dbReference type="PANTHER" id="PTHR40761:SF1">
    <property type="entry name" value="CONSERVED INTEGRAL MEMBRANE ALANINE VALINE AND LEUCINE RICH PROTEIN-RELATED"/>
    <property type="match status" value="1"/>
</dbReference>
<keyword evidence="1" id="KW-0812">Transmembrane</keyword>
<evidence type="ECO:0008006" key="4">
    <source>
        <dbReference type="Google" id="ProtNLM"/>
    </source>
</evidence>
<dbReference type="PANTHER" id="PTHR40761">
    <property type="entry name" value="CONSERVED INTEGRAL MEMBRANE ALANINE VALINE AND LEUCINE RICH PROTEIN-RELATED"/>
    <property type="match status" value="1"/>
</dbReference>
<feature type="transmembrane region" description="Helical" evidence="1">
    <location>
        <begin position="47"/>
        <end position="68"/>
    </location>
</feature>
<keyword evidence="3" id="KW-1185">Reference proteome</keyword>
<sequence length="288" mass="28790">MFLGIAAAVLAALGYGAASVLQARGAQRVCSETVGPASGSAPTLRSTVAAVLTVSYLAGLLLDGVGFLGNMVAARLLPLFLAQPIVSANLVVTVVLAVLFLHARLAMRDWVAIGVVVAALVVLGVAAGDEGHVDDRWMHWAVLGVGLGLLVIGALVLVRLRSRVAVLAGLTGGVLFGVLAVAVRIVGGLDPFDVGTLIGDPAFWAILVCGPGGFYMFTVALQTGSVSAASASLVVGETVIPGVVGIALLGDTTRAGWQIPAAIAFVAAVVGAVVVAMSPVVEEVEGAG</sequence>
<dbReference type="RefSeq" id="WP_020794416.1">
    <property type="nucleotide sequence ID" value="NZ_JAADZU010000074.1"/>
</dbReference>
<feature type="transmembrane region" description="Helical" evidence="1">
    <location>
        <begin position="140"/>
        <end position="158"/>
    </location>
</feature>
<accession>A0A7K3LTN1</accession>
<dbReference type="SUPFAM" id="SSF103481">
    <property type="entry name" value="Multidrug resistance efflux transporter EmrE"/>
    <property type="match status" value="1"/>
</dbReference>
<evidence type="ECO:0000313" key="2">
    <source>
        <dbReference type="EMBL" id="NDK91589.1"/>
    </source>
</evidence>